<proteinExistence type="predicted"/>
<dbReference type="SUPFAM" id="SSF48403">
    <property type="entry name" value="Ankyrin repeat"/>
    <property type="match status" value="1"/>
</dbReference>
<protein>
    <submittedName>
        <fullName evidence="6">Uncharacterized protein</fullName>
    </submittedName>
</protein>
<evidence type="ECO:0000256" key="2">
    <source>
        <dbReference type="ARBA" id="ARBA00023043"/>
    </source>
</evidence>
<dbReference type="EMBL" id="CAMXCT030003186">
    <property type="protein sequence ID" value="CAL4790234.1"/>
    <property type="molecule type" value="Genomic_DNA"/>
</dbReference>
<organism evidence="6">
    <name type="scientific">Cladocopium goreaui</name>
    <dbReference type="NCBI Taxonomy" id="2562237"/>
    <lineage>
        <taxon>Eukaryota</taxon>
        <taxon>Sar</taxon>
        <taxon>Alveolata</taxon>
        <taxon>Dinophyceae</taxon>
        <taxon>Suessiales</taxon>
        <taxon>Symbiodiniaceae</taxon>
        <taxon>Cladocopium</taxon>
    </lineage>
</organism>
<dbReference type="InterPro" id="IPR002110">
    <property type="entry name" value="Ankyrin_rpt"/>
</dbReference>
<accession>A0A9P1GA97</accession>
<dbReference type="SUPFAM" id="SSF48340">
    <property type="entry name" value="Interferon-induced guanylate-binding protein 1 (GBP1), C-terminal domain"/>
    <property type="match status" value="1"/>
</dbReference>
<comment type="caution">
    <text evidence="6">The sequence shown here is derived from an EMBL/GenBank/DDBJ whole genome shotgun (WGS) entry which is preliminary data.</text>
</comment>
<evidence type="ECO:0000256" key="1">
    <source>
        <dbReference type="ARBA" id="ARBA00022737"/>
    </source>
</evidence>
<dbReference type="GO" id="GO:0003924">
    <property type="term" value="F:GTPase activity"/>
    <property type="evidence" value="ECO:0007669"/>
    <property type="project" value="InterPro"/>
</dbReference>
<evidence type="ECO:0000256" key="4">
    <source>
        <dbReference type="SAM" id="Coils"/>
    </source>
</evidence>
<keyword evidence="4" id="KW-0175">Coiled coil</keyword>
<reference evidence="7" key="2">
    <citation type="submission" date="2024-04" db="EMBL/GenBank/DDBJ databases">
        <authorList>
            <person name="Chen Y."/>
            <person name="Shah S."/>
            <person name="Dougan E. K."/>
            <person name="Thang M."/>
            <person name="Chan C."/>
        </authorList>
    </citation>
    <scope>NUCLEOTIDE SEQUENCE [LARGE SCALE GENOMIC DNA]</scope>
</reference>
<dbReference type="SMART" id="SM00248">
    <property type="entry name" value="ANK"/>
    <property type="match status" value="2"/>
</dbReference>
<reference evidence="6" key="1">
    <citation type="submission" date="2022-10" db="EMBL/GenBank/DDBJ databases">
        <authorList>
            <person name="Chen Y."/>
            <person name="Dougan E. K."/>
            <person name="Chan C."/>
            <person name="Rhodes N."/>
            <person name="Thang M."/>
        </authorList>
    </citation>
    <scope>NUCLEOTIDE SEQUENCE</scope>
</reference>
<name>A0A9P1GA97_9DINO</name>
<dbReference type="AlphaFoldDB" id="A0A9P1GA97"/>
<dbReference type="EMBL" id="CAMXCT020003186">
    <property type="protein sequence ID" value="CAL1156297.1"/>
    <property type="molecule type" value="Genomic_DNA"/>
</dbReference>
<dbReference type="InterPro" id="IPR036543">
    <property type="entry name" value="Guanylate-bd_C_sf"/>
</dbReference>
<dbReference type="EMBL" id="CAMXCT010003186">
    <property type="protein sequence ID" value="CAI4002922.1"/>
    <property type="molecule type" value="Genomic_DNA"/>
</dbReference>
<feature type="compositionally biased region" description="Basic and acidic residues" evidence="5">
    <location>
        <begin position="649"/>
        <end position="661"/>
    </location>
</feature>
<evidence type="ECO:0000256" key="3">
    <source>
        <dbReference type="PROSITE-ProRule" id="PRU00023"/>
    </source>
</evidence>
<dbReference type="GO" id="GO:0005525">
    <property type="term" value="F:GTP binding"/>
    <property type="evidence" value="ECO:0007669"/>
    <property type="project" value="InterPro"/>
</dbReference>
<sequence>MAAVAEALHSEVECDSNHQEISQAVFCVTGPMQQDQLPEDAKVRVVNVSGCDKERQDQLVSVFLSEACGVPVHLESNEDDMDDMDDNGSARTMVLKGQDGDHLVLLLSSEMCEIQLAPGILAHMVHILGDPEDANLDALFCAMPEQTDDISLSLLFPEDLPESIWSGLAAASKAAGFRSVSAVPLCHASSLSHELAQHIMLAPAIPFQKLVESYNNALQSETRDGIQKRMVANQQAVEAAAESAELYAQRLESYTDHLPLPKDKLVEVSNDAVRECWDKLNARLEYLDLTSDESAAHKAECMRRISRDQTNLCKMNMLKSVSQCWQVARERWNSVMDSLPPEHMASNLGSWCQTSGAGWIHEGKGRSGRAVHLSEQEDMAKEELRFALLAALEASYERRAAEVFEETLAATDRAAQDAADQQQAAAQQAAQRAVDVTNQAFDNLRNVSERLGNELSDEADKLNSASENLTKLEQDIKELNKPKWYETLGQWLLVGASAIAGIALCVVGGPVGALVGVCCSYLLASALAWKWPSAGVPQKAFEQRSLQPPRLTMGSGGSVHFQLTPEEAADVDAFVAGGLAQVPSLRRRVEELQAGAREAERLRAQEQFPEEAGAHNAEKLQEEVAQLNEEVRSLRQAEAAAARRIEELESRLREDPKERVSHSLPAPPGTSDAGTTPHDLAKDGDDKKVFVALLSGKDCECLWLQDRTIRQLKEEAQQKLDIAIKHLIGPNMEPLDEEKMLAEGNVMPGITLTVVAVDQAAEAKQAAEDEKEAAECRTDILLAALNGRLGAVRHILRTPGAVASKPEEICRVLAAKAEVDASVSGSTPLHFAAIKGQVEVVKLLVEAKASVIVKSKYGQTPLDDARKQGHDEVVTILENAA</sequence>
<evidence type="ECO:0000313" key="6">
    <source>
        <dbReference type="EMBL" id="CAI4002922.1"/>
    </source>
</evidence>
<evidence type="ECO:0000313" key="8">
    <source>
        <dbReference type="Proteomes" id="UP001152797"/>
    </source>
</evidence>
<dbReference type="OrthoDB" id="20872at2759"/>
<dbReference type="PROSITE" id="PS50088">
    <property type="entry name" value="ANK_REPEAT"/>
    <property type="match status" value="1"/>
</dbReference>
<feature type="coiled-coil region" evidence="4">
    <location>
        <begin position="455"/>
        <end position="482"/>
    </location>
</feature>
<feature type="region of interest" description="Disordered" evidence="5">
    <location>
        <begin position="649"/>
        <end position="682"/>
    </location>
</feature>
<dbReference type="Gene3D" id="1.25.40.20">
    <property type="entry name" value="Ankyrin repeat-containing domain"/>
    <property type="match status" value="1"/>
</dbReference>
<gene>
    <name evidence="6" type="ORF">C1SCF055_LOCUS28837</name>
</gene>
<keyword evidence="1" id="KW-0677">Repeat</keyword>
<dbReference type="Proteomes" id="UP001152797">
    <property type="component" value="Unassembled WGS sequence"/>
</dbReference>
<dbReference type="PROSITE" id="PS50297">
    <property type="entry name" value="ANK_REP_REGION"/>
    <property type="match status" value="1"/>
</dbReference>
<feature type="repeat" description="ANK" evidence="3">
    <location>
        <begin position="824"/>
        <end position="856"/>
    </location>
</feature>
<dbReference type="PANTHER" id="PTHR24171">
    <property type="entry name" value="ANKYRIN REPEAT DOMAIN-CONTAINING PROTEIN 39-RELATED"/>
    <property type="match status" value="1"/>
</dbReference>
<keyword evidence="8" id="KW-1185">Reference proteome</keyword>
<evidence type="ECO:0000256" key="5">
    <source>
        <dbReference type="SAM" id="MobiDB-lite"/>
    </source>
</evidence>
<dbReference type="Pfam" id="PF12796">
    <property type="entry name" value="Ank_2"/>
    <property type="match status" value="1"/>
</dbReference>
<keyword evidence="2 3" id="KW-0040">ANK repeat</keyword>
<dbReference type="InterPro" id="IPR036770">
    <property type="entry name" value="Ankyrin_rpt-contain_sf"/>
</dbReference>
<evidence type="ECO:0000313" key="7">
    <source>
        <dbReference type="EMBL" id="CAL1156297.1"/>
    </source>
</evidence>